<keyword evidence="3" id="KW-1185">Reference proteome</keyword>
<evidence type="ECO:0000256" key="1">
    <source>
        <dbReference type="SAM" id="MobiDB-lite"/>
    </source>
</evidence>
<feature type="region of interest" description="Disordered" evidence="1">
    <location>
        <begin position="58"/>
        <end position="91"/>
    </location>
</feature>
<dbReference type="EMBL" id="CM016554">
    <property type="protein sequence ID" value="TKW25265.1"/>
    <property type="molecule type" value="Genomic_DNA"/>
</dbReference>
<evidence type="ECO:0000313" key="3">
    <source>
        <dbReference type="Proteomes" id="UP000298652"/>
    </source>
</evidence>
<protein>
    <submittedName>
        <fullName evidence="2">Uncharacterized protein</fullName>
    </submittedName>
</protein>
<proteinExistence type="predicted"/>
<name>A0A4U6VA13_SETVI</name>
<reference evidence="2" key="1">
    <citation type="submission" date="2019-03" db="EMBL/GenBank/DDBJ databases">
        <title>WGS assembly of Setaria viridis.</title>
        <authorList>
            <person name="Huang P."/>
            <person name="Jenkins J."/>
            <person name="Grimwood J."/>
            <person name="Barry K."/>
            <person name="Healey A."/>
            <person name="Mamidi S."/>
            <person name="Sreedasyam A."/>
            <person name="Shu S."/>
            <person name="Feldman M."/>
            <person name="Wu J."/>
            <person name="Yu Y."/>
            <person name="Chen C."/>
            <person name="Johnson J."/>
            <person name="Rokhsar D."/>
            <person name="Baxter I."/>
            <person name="Schmutz J."/>
            <person name="Brutnell T."/>
            <person name="Kellogg E."/>
        </authorList>
    </citation>
    <scope>NUCLEOTIDE SEQUENCE [LARGE SCALE GENOMIC DNA]</scope>
</reference>
<sequence length="91" mass="9637">MARRRTARSPSTDAASPLLPAKPPPTSGFRRHRPSPLCPMNIGELYPRNLKPKLSLHRSPTTVGGKAVVPTSHLATQLPSPDCGSGGMNST</sequence>
<evidence type="ECO:0000313" key="2">
    <source>
        <dbReference type="EMBL" id="TKW25265.1"/>
    </source>
</evidence>
<accession>A0A4U6VA13</accession>
<organism evidence="2 3">
    <name type="scientific">Setaria viridis</name>
    <name type="common">Green bristlegrass</name>
    <name type="synonym">Setaria italica subsp. viridis</name>
    <dbReference type="NCBI Taxonomy" id="4556"/>
    <lineage>
        <taxon>Eukaryota</taxon>
        <taxon>Viridiplantae</taxon>
        <taxon>Streptophyta</taxon>
        <taxon>Embryophyta</taxon>
        <taxon>Tracheophyta</taxon>
        <taxon>Spermatophyta</taxon>
        <taxon>Magnoliopsida</taxon>
        <taxon>Liliopsida</taxon>
        <taxon>Poales</taxon>
        <taxon>Poaceae</taxon>
        <taxon>PACMAD clade</taxon>
        <taxon>Panicoideae</taxon>
        <taxon>Panicodae</taxon>
        <taxon>Paniceae</taxon>
        <taxon>Cenchrinae</taxon>
        <taxon>Setaria</taxon>
    </lineage>
</organism>
<dbReference type="AlphaFoldDB" id="A0A4U6VA13"/>
<dbReference type="Gramene" id="TKW25265">
    <property type="protein sequence ID" value="TKW25265"/>
    <property type="gene ID" value="SEVIR_3G107150v2"/>
</dbReference>
<feature type="region of interest" description="Disordered" evidence="1">
    <location>
        <begin position="1"/>
        <end position="40"/>
    </location>
</feature>
<gene>
    <name evidence="2" type="ORF">SEVIR_3G107150v2</name>
</gene>
<dbReference type="Proteomes" id="UP000298652">
    <property type="component" value="Chromosome 3"/>
</dbReference>